<evidence type="ECO:0000259" key="11">
    <source>
        <dbReference type="PROSITE" id="PS51873"/>
    </source>
</evidence>
<evidence type="ECO:0000259" key="10">
    <source>
        <dbReference type="PROSITE" id="PS50089"/>
    </source>
</evidence>
<keyword evidence="13" id="KW-1185">Reference proteome</keyword>
<evidence type="ECO:0000256" key="5">
    <source>
        <dbReference type="ARBA" id="ARBA00022737"/>
    </source>
</evidence>
<name>A0A4P9W753_9FUNG</name>
<keyword evidence="4" id="KW-0479">Metal-binding</keyword>
<evidence type="ECO:0000256" key="4">
    <source>
        <dbReference type="ARBA" id="ARBA00022723"/>
    </source>
</evidence>
<dbReference type="SMART" id="SM00184">
    <property type="entry name" value="RING"/>
    <property type="match status" value="3"/>
</dbReference>
<keyword evidence="7" id="KW-0833">Ubl conjugation pathway</keyword>
<dbReference type="InterPro" id="IPR031127">
    <property type="entry name" value="E3_UB_ligase_RBR"/>
</dbReference>
<accession>A0A4P9W753</accession>
<dbReference type="InterPro" id="IPR001841">
    <property type="entry name" value="Znf_RING"/>
</dbReference>
<dbReference type="AlphaFoldDB" id="A0A4P9W753"/>
<dbReference type="InterPro" id="IPR048962">
    <property type="entry name" value="ARIH1-like_UBL"/>
</dbReference>
<feature type="non-terminal residue" evidence="12">
    <location>
        <position position="1"/>
    </location>
</feature>
<evidence type="ECO:0000313" key="13">
    <source>
        <dbReference type="Proteomes" id="UP000269721"/>
    </source>
</evidence>
<dbReference type="SUPFAM" id="SSF57850">
    <property type="entry name" value="RING/U-box"/>
    <property type="match status" value="3"/>
</dbReference>
<feature type="domain" description="RING-type" evidence="10">
    <location>
        <begin position="91"/>
        <end position="137"/>
    </location>
</feature>
<dbReference type="InterPro" id="IPR017907">
    <property type="entry name" value="Znf_RING_CS"/>
</dbReference>
<sequence length="324" mass="36881">EKDKKREYEVDFKVHTISDILAFQTKEVSHVAGILGAAPQHAASLLRYFEWNKEKLIERYMDNPEKVAESAGVIIDSAKLPRFQIVSGFECDICCLDDEKLESLALSCGHRFCRPCYEHYLVQKIKAEGESRRIQCPASGCNLIVDQKTVELVVDKVIFEKYGKLLLRTFVDDNPHMKWCPAPNCEYAVECHVPSTALRNIVPTVVCACSHRFCFGCGVTDHQPCVCWLAKLWLKKCADDSETANWISANTKECTKCNSTIEKNGGCNHMVCRKCKYEFCWVCQGPWSEHGTAWYNCNRFDEKSGLDARDAQAKSRAALERYLH</sequence>
<proteinExistence type="predicted"/>
<dbReference type="InterPro" id="IPR002867">
    <property type="entry name" value="IBR_dom"/>
</dbReference>
<dbReference type="InterPro" id="IPR013083">
    <property type="entry name" value="Znf_RING/FYVE/PHD"/>
</dbReference>
<dbReference type="CDD" id="cd16625">
    <property type="entry name" value="RING-HC_RBR_HEL2-like"/>
    <property type="match status" value="1"/>
</dbReference>
<feature type="non-terminal residue" evidence="12">
    <location>
        <position position="324"/>
    </location>
</feature>
<dbReference type="Pfam" id="PF01485">
    <property type="entry name" value="IBR"/>
    <property type="match status" value="1"/>
</dbReference>
<keyword evidence="3" id="KW-0808">Transferase</keyword>
<dbReference type="Pfam" id="PF21235">
    <property type="entry name" value="UBA_ARI1"/>
    <property type="match status" value="1"/>
</dbReference>
<keyword evidence="6 9" id="KW-0863">Zinc-finger</keyword>
<keyword evidence="8" id="KW-0862">Zinc</keyword>
<comment type="catalytic activity">
    <reaction evidence="1">
        <text>[E2 ubiquitin-conjugating enzyme]-S-ubiquitinyl-L-cysteine + [acceptor protein]-L-lysine = [E2 ubiquitin-conjugating enzyme]-L-cysteine + [acceptor protein]-N(6)-ubiquitinyl-L-lysine.</text>
        <dbReference type="EC" id="2.3.2.31"/>
    </reaction>
</comment>
<dbReference type="GO" id="GO:0008270">
    <property type="term" value="F:zinc ion binding"/>
    <property type="evidence" value="ECO:0007669"/>
    <property type="project" value="UniProtKB-KW"/>
</dbReference>
<dbReference type="PROSITE" id="PS00518">
    <property type="entry name" value="ZF_RING_1"/>
    <property type="match status" value="1"/>
</dbReference>
<evidence type="ECO:0000256" key="1">
    <source>
        <dbReference type="ARBA" id="ARBA00001798"/>
    </source>
</evidence>
<evidence type="ECO:0000256" key="9">
    <source>
        <dbReference type="PROSITE-ProRule" id="PRU00175"/>
    </source>
</evidence>
<dbReference type="InterPro" id="IPR018957">
    <property type="entry name" value="Znf_C3HC4_RING-type"/>
</dbReference>
<dbReference type="PANTHER" id="PTHR11685">
    <property type="entry name" value="RBR FAMILY RING FINGER AND IBR DOMAIN-CONTAINING"/>
    <property type="match status" value="1"/>
</dbReference>
<dbReference type="InterPro" id="IPR044066">
    <property type="entry name" value="TRIAD_supradom"/>
</dbReference>
<dbReference type="Pfam" id="PF22191">
    <property type="entry name" value="IBR_1"/>
    <property type="match status" value="1"/>
</dbReference>
<dbReference type="OrthoDB" id="10009520at2759"/>
<evidence type="ECO:0000256" key="2">
    <source>
        <dbReference type="ARBA" id="ARBA00012251"/>
    </source>
</evidence>
<evidence type="ECO:0000256" key="3">
    <source>
        <dbReference type="ARBA" id="ARBA00022679"/>
    </source>
</evidence>
<feature type="domain" description="RING-type" evidence="11">
    <location>
        <begin position="87"/>
        <end position="301"/>
    </location>
</feature>
<dbReference type="EC" id="2.3.2.31" evidence="2"/>
<keyword evidence="5" id="KW-0677">Repeat</keyword>
<dbReference type="EMBL" id="KZ998580">
    <property type="protein sequence ID" value="RKO85976.1"/>
    <property type="molecule type" value="Genomic_DNA"/>
</dbReference>
<reference evidence="13" key="1">
    <citation type="journal article" date="2018" name="Nat. Microbiol.">
        <title>Leveraging single-cell genomics to expand the fungal tree of life.</title>
        <authorList>
            <person name="Ahrendt S.R."/>
            <person name="Quandt C.A."/>
            <person name="Ciobanu D."/>
            <person name="Clum A."/>
            <person name="Salamov A."/>
            <person name="Andreopoulos B."/>
            <person name="Cheng J.F."/>
            <person name="Woyke T."/>
            <person name="Pelin A."/>
            <person name="Henrissat B."/>
            <person name="Reynolds N.K."/>
            <person name="Benny G.L."/>
            <person name="Smith M.E."/>
            <person name="James T.Y."/>
            <person name="Grigoriev I.V."/>
        </authorList>
    </citation>
    <scope>NUCLEOTIDE SEQUENCE [LARGE SCALE GENOMIC DNA]</scope>
</reference>
<dbReference type="CDD" id="cd20356">
    <property type="entry name" value="Rcat_RBR_HHARI-like"/>
    <property type="match status" value="1"/>
</dbReference>
<dbReference type="PROSITE" id="PS51873">
    <property type="entry name" value="TRIAD"/>
    <property type="match status" value="1"/>
</dbReference>
<dbReference type="Gene3D" id="3.30.40.10">
    <property type="entry name" value="Zinc/RING finger domain, C3HC4 (zinc finger)"/>
    <property type="match status" value="1"/>
</dbReference>
<evidence type="ECO:0000256" key="6">
    <source>
        <dbReference type="ARBA" id="ARBA00022771"/>
    </source>
</evidence>
<evidence type="ECO:0000256" key="8">
    <source>
        <dbReference type="ARBA" id="ARBA00022833"/>
    </source>
</evidence>
<dbReference type="CDD" id="cd20346">
    <property type="entry name" value="BRcat_RBR_ANKIB1"/>
    <property type="match status" value="1"/>
</dbReference>
<dbReference type="Pfam" id="PF00097">
    <property type="entry name" value="zf-C3HC4"/>
    <property type="match status" value="1"/>
</dbReference>
<dbReference type="PROSITE" id="PS50089">
    <property type="entry name" value="ZF_RING_2"/>
    <property type="match status" value="1"/>
</dbReference>
<dbReference type="GO" id="GO:0061630">
    <property type="term" value="F:ubiquitin protein ligase activity"/>
    <property type="evidence" value="ECO:0007669"/>
    <property type="project" value="UniProtKB-EC"/>
</dbReference>
<evidence type="ECO:0000313" key="12">
    <source>
        <dbReference type="EMBL" id="RKO85976.1"/>
    </source>
</evidence>
<organism evidence="12 13">
    <name type="scientific">Blyttiomyces helicus</name>
    <dbReference type="NCBI Taxonomy" id="388810"/>
    <lineage>
        <taxon>Eukaryota</taxon>
        <taxon>Fungi</taxon>
        <taxon>Fungi incertae sedis</taxon>
        <taxon>Chytridiomycota</taxon>
        <taxon>Chytridiomycota incertae sedis</taxon>
        <taxon>Chytridiomycetes</taxon>
        <taxon>Chytridiomycetes incertae sedis</taxon>
        <taxon>Blyttiomyces</taxon>
    </lineage>
</organism>
<dbReference type="Proteomes" id="UP000269721">
    <property type="component" value="Unassembled WGS sequence"/>
</dbReference>
<evidence type="ECO:0000256" key="7">
    <source>
        <dbReference type="ARBA" id="ARBA00022786"/>
    </source>
</evidence>
<dbReference type="FunFam" id="3.30.40.10:FF:000019">
    <property type="entry name" value="RBR-type E3 ubiquitin transferase"/>
    <property type="match status" value="1"/>
</dbReference>
<dbReference type="SMART" id="SM00647">
    <property type="entry name" value="IBR"/>
    <property type="match status" value="2"/>
</dbReference>
<protein>
    <recommendedName>
        <fullName evidence="2">RBR-type E3 ubiquitin transferase</fullName>
        <ecNumber evidence="2">2.3.2.31</ecNumber>
    </recommendedName>
</protein>
<dbReference type="GO" id="GO:0016567">
    <property type="term" value="P:protein ubiquitination"/>
    <property type="evidence" value="ECO:0007669"/>
    <property type="project" value="InterPro"/>
</dbReference>
<dbReference type="Gene3D" id="1.20.120.1750">
    <property type="match status" value="1"/>
</dbReference>
<gene>
    <name evidence="12" type="ORF">BDK51DRAFT_11515</name>
</gene>